<sequence>MSSQGMFLVDILLSFHLQSYSFPVPPQSSHVSTAGDHPSPLPRSHSRLPTKTPMAVIDSASIVLLPWKRIAVLHQVFHGSQDLSSSTVLKVRSV</sequence>
<feature type="region of interest" description="Disordered" evidence="1">
    <location>
        <begin position="25"/>
        <end position="50"/>
    </location>
</feature>
<reference evidence="3 4" key="1">
    <citation type="journal article" date="2014" name="Agronomy (Basel)">
        <title>A Draft Genome Sequence for Ensete ventricosum, the Drought-Tolerant Tree Against Hunger.</title>
        <authorList>
            <person name="Harrison J."/>
            <person name="Moore K.A."/>
            <person name="Paszkiewicz K."/>
            <person name="Jones T."/>
            <person name="Grant M."/>
            <person name="Ambacheew D."/>
            <person name="Muzemil S."/>
            <person name="Studholme D.J."/>
        </authorList>
    </citation>
    <scope>NUCLEOTIDE SEQUENCE [LARGE SCALE GENOMIC DNA]</scope>
</reference>
<evidence type="ECO:0000313" key="4">
    <source>
        <dbReference type="Proteomes" id="UP000287651"/>
    </source>
</evidence>
<protein>
    <submittedName>
        <fullName evidence="3">Uncharacterized protein</fullName>
    </submittedName>
</protein>
<dbReference type="AlphaFoldDB" id="A0A426XPY4"/>
<evidence type="ECO:0000256" key="2">
    <source>
        <dbReference type="SAM" id="SignalP"/>
    </source>
</evidence>
<keyword evidence="2" id="KW-0732">Signal</keyword>
<accession>A0A426XPY4</accession>
<feature type="signal peptide" evidence="2">
    <location>
        <begin position="1"/>
        <end position="21"/>
    </location>
</feature>
<dbReference type="Proteomes" id="UP000287651">
    <property type="component" value="Unassembled WGS sequence"/>
</dbReference>
<name>A0A426XPY4_ENSVE</name>
<dbReference type="EMBL" id="AMZH03018518">
    <property type="protein sequence ID" value="RRT41510.1"/>
    <property type="molecule type" value="Genomic_DNA"/>
</dbReference>
<feature type="chain" id="PRO_5019029272" evidence="2">
    <location>
        <begin position="22"/>
        <end position="94"/>
    </location>
</feature>
<proteinExistence type="predicted"/>
<organism evidence="3 4">
    <name type="scientific">Ensete ventricosum</name>
    <name type="common">Abyssinian banana</name>
    <name type="synonym">Musa ensete</name>
    <dbReference type="NCBI Taxonomy" id="4639"/>
    <lineage>
        <taxon>Eukaryota</taxon>
        <taxon>Viridiplantae</taxon>
        <taxon>Streptophyta</taxon>
        <taxon>Embryophyta</taxon>
        <taxon>Tracheophyta</taxon>
        <taxon>Spermatophyta</taxon>
        <taxon>Magnoliopsida</taxon>
        <taxon>Liliopsida</taxon>
        <taxon>Zingiberales</taxon>
        <taxon>Musaceae</taxon>
        <taxon>Ensete</taxon>
    </lineage>
</organism>
<comment type="caution">
    <text evidence="3">The sequence shown here is derived from an EMBL/GenBank/DDBJ whole genome shotgun (WGS) entry which is preliminary data.</text>
</comment>
<evidence type="ECO:0000313" key="3">
    <source>
        <dbReference type="EMBL" id="RRT41510.1"/>
    </source>
</evidence>
<gene>
    <name evidence="3" type="ORF">B296_00045260</name>
</gene>
<evidence type="ECO:0000256" key="1">
    <source>
        <dbReference type="SAM" id="MobiDB-lite"/>
    </source>
</evidence>